<name>V5HYB5_BYSSN</name>
<organism evidence="2 3">
    <name type="scientific">Byssochlamys spectabilis (strain No. 5 / NBRC 109023)</name>
    <name type="common">Paecilomyces variotii</name>
    <dbReference type="NCBI Taxonomy" id="1356009"/>
    <lineage>
        <taxon>Eukaryota</taxon>
        <taxon>Fungi</taxon>
        <taxon>Dikarya</taxon>
        <taxon>Ascomycota</taxon>
        <taxon>Pezizomycotina</taxon>
        <taxon>Eurotiomycetes</taxon>
        <taxon>Eurotiomycetidae</taxon>
        <taxon>Eurotiales</taxon>
        <taxon>Thermoascaceae</taxon>
        <taxon>Paecilomyces</taxon>
    </lineage>
</organism>
<dbReference type="InParanoid" id="V5HYB5"/>
<sequence>MASQKRVILSKDIYHGLPEFSDDIAGLTAIVTGANGISGDHMLRVLCESPKRWKKIYALSRRPPNGEWPSYVEHVSMDFLKSPEELAAQIKEKGIKSDYVFFFSYIQPAPKEGGGIWSAAEELVKVNSKLFASSIGGYQMLIRTAALLQNFLEALALSNTVPKTVLLQLGAKYYGVHLGPTTVPQEESDPRVLLEPNFYYTQEDVLKDFAQKHNSNWVTTRPSWVPGAVPDAAMNLCLPLAIYAIVQKHLGQPLEFPADLTAWETQQTMSSAQMNCYLSEWAVLTAGAQNESFNAGDDCAFTWGKFWPKLAAKYQIPWKGPELDPSVFSEIETRHNPPPRGFGSPGKMRFKFTLAEWAKKPEVQNAWKQIAAKHDLRQKELWDIDRVFGFTDAAIAIPYPISYSTTKAKKLGFFGFVDSYESIFKVFNEFVDMKMIPKLP</sequence>
<dbReference type="CDD" id="cd08948">
    <property type="entry name" value="5beta-POR_like_SDR_a"/>
    <property type="match status" value="1"/>
</dbReference>
<proteinExistence type="predicted"/>
<comment type="caution">
    <text evidence="2">The sequence shown here is derived from an EMBL/GenBank/DDBJ whole genome shotgun (WGS) entry which is preliminary data.</text>
</comment>
<dbReference type="EMBL" id="BAUL01000106">
    <property type="protein sequence ID" value="GAD94955.1"/>
    <property type="molecule type" value="Genomic_DNA"/>
</dbReference>
<keyword evidence="3" id="KW-1185">Reference proteome</keyword>
<dbReference type="InterPro" id="IPR036291">
    <property type="entry name" value="NAD(P)-bd_dom_sf"/>
</dbReference>
<dbReference type="OrthoDB" id="1731983at2759"/>
<protein>
    <recommendedName>
        <fullName evidence="1">PRISE-like Rossmann-fold domain-containing protein</fullName>
    </recommendedName>
</protein>
<dbReference type="eggNOG" id="ENOG502SJ55">
    <property type="taxonomic scope" value="Eukaryota"/>
</dbReference>
<dbReference type="SUPFAM" id="SSF51735">
    <property type="entry name" value="NAD(P)-binding Rossmann-fold domains"/>
    <property type="match status" value="1"/>
</dbReference>
<accession>V5HYB5</accession>
<evidence type="ECO:0000313" key="2">
    <source>
        <dbReference type="EMBL" id="GAD94955.1"/>
    </source>
</evidence>
<dbReference type="Gene3D" id="3.40.50.720">
    <property type="entry name" value="NAD(P)-binding Rossmann-like Domain"/>
    <property type="match status" value="1"/>
</dbReference>
<gene>
    <name evidence="2" type="ORF">PVAR5_3589</name>
</gene>
<dbReference type="AlphaFoldDB" id="V5HYB5"/>
<evidence type="ECO:0000259" key="1">
    <source>
        <dbReference type="Pfam" id="PF22917"/>
    </source>
</evidence>
<evidence type="ECO:0000313" key="3">
    <source>
        <dbReference type="Proteomes" id="UP000018001"/>
    </source>
</evidence>
<dbReference type="Proteomes" id="UP000018001">
    <property type="component" value="Unassembled WGS sequence"/>
</dbReference>
<dbReference type="InterPro" id="IPR055222">
    <property type="entry name" value="PRISE-like_Rossmann-fold"/>
</dbReference>
<dbReference type="Pfam" id="PF22917">
    <property type="entry name" value="PRISE"/>
    <property type="match status" value="1"/>
</dbReference>
<feature type="domain" description="PRISE-like Rossmann-fold" evidence="1">
    <location>
        <begin position="156"/>
        <end position="315"/>
    </location>
</feature>
<dbReference type="PANTHER" id="PTHR32487">
    <property type="entry name" value="3-OXO-DELTA(4,5)-STEROID 5-BETA-REDUCTASE"/>
    <property type="match status" value="1"/>
</dbReference>
<dbReference type="HOGENOM" id="CLU_030125_1_1_1"/>
<dbReference type="PANTHER" id="PTHR32487:SF29">
    <property type="entry name" value="NAD-DEPENDENT EPIMERASE_DEHYDRATASE DOMAIN-CONTAINING PROTEIN"/>
    <property type="match status" value="1"/>
</dbReference>
<reference evidence="3" key="1">
    <citation type="journal article" date="2014" name="Genome Announc.">
        <title>Draft genome sequence of the formaldehyde-resistant fungus Byssochlamys spectabilis No. 5 (anamorph Paecilomyces variotii No. 5) (NBRC109023).</title>
        <authorList>
            <person name="Oka T."/>
            <person name="Ekino K."/>
            <person name="Fukuda K."/>
            <person name="Nomura Y."/>
        </authorList>
    </citation>
    <scope>NUCLEOTIDE SEQUENCE [LARGE SCALE GENOMIC DNA]</scope>
    <source>
        <strain evidence="3">No. 5 / NBRC 109023</strain>
    </source>
</reference>